<dbReference type="AlphaFoldDB" id="N1QPA2"/>
<feature type="compositionally biased region" description="Pro residues" evidence="1">
    <location>
        <begin position="115"/>
        <end position="124"/>
    </location>
</feature>
<dbReference type="InterPro" id="IPR055411">
    <property type="entry name" value="LRR_FXL15/At3g58940/PEG3-like"/>
</dbReference>
<organism evidence="3">
    <name type="scientific">Aegilops tauschii</name>
    <name type="common">Tausch's goatgrass</name>
    <name type="synonym">Aegilops squarrosa</name>
    <dbReference type="NCBI Taxonomy" id="37682"/>
    <lineage>
        <taxon>Eukaryota</taxon>
        <taxon>Viridiplantae</taxon>
        <taxon>Streptophyta</taxon>
        <taxon>Embryophyta</taxon>
        <taxon>Tracheophyta</taxon>
        <taxon>Spermatophyta</taxon>
        <taxon>Magnoliopsida</taxon>
        <taxon>Liliopsida</taxon>
        <taxon>Poales</taxon>
        <taxon>Poaceae</taxon>
        <taxon>BOP clade</taxon>
        <taxon>Pooideae</taxon>
        <taxon>Triticodae</taxon>
        <taxon>Triticeae</taxon>
        <taxon>Triticinae</taxon>
        <taxon>Aegilops</taxon>
    </lineage>
</organism>
<dbReference type="PANTHER" id="PTHR34709:SF54">
    <property type="entry name" value="GENOME ASSEMBLY, CHROMOSOME: II"/>
    <property type="match status" value="1"/>
</dbReference>
<reference evidence="3" key="1">
    <citation type="submission" date="2015-06" db="UniProtKB">
        <authorList>
            <consortium name="EnsemblPlants"/>
        </authorList>
    </citation>
    <scope>IDENTIFICATION</scope>
</reference>
<evidence type="ECO:0000259" key="2">
    <source>
        <dbReference type="Pfam" id="PF24758"/>
    </source>
</evidence>
<sequence length="616" mass="68678">MGPDGCRCLGAWMPGRHPKDSSLHGWLSGRGRGVAAVGLGWLCVVGDGDTQIWTYRLVLMAVVLIPCGGMASIHWQGSASDDGVEIRVSSPAFLPAVRFRFPRRRSGPHQRPSRRPAPPRARPPPLRRNRRASPCTPAGGAASVPASTRSSSATFHKLEAVLVGLSPSVSVLEIHVSNSTCSHEASNVRSLLRAVTRLAPEKFVLALAGPFRPNSTICIKLPCFHRTTSIVFDSPYLFLRVPSDVEFPTLETFSLLDCMIDHIDDLLSRCPRLRVLRLRRTQFGYDGRNMRVHSASLEELVAENVWIHSVDIVAPSLKQLAMSMHIYVELNVSILAPMVEKISWQCLFAWAPGKIAFAPWCLDRLLLETAEKQGKPHFVTNSCLFLRLISVSAEILLKLKLKTMIPAKLFSRNSLISPDQAEKGTREIEKHMVYAFSILELHLETIGHVFGAFVFHIIGINQIRSAMRSLKVVLWRLKEKEGCPTNCPCDRVNWKTQTIALTALEEMEIYGFIGKDHEFDFLKLVIKSAPMIKRVIVRLSHEVSLSSDGYTKIYNLFRLYSFVECRAYLSSGSRNGKGLEITVSIVIGACLEGDTAKFEWQSILTRSRIGGEDDGW</sequence>
<dbReference type="InterPro" id="IPR055312">
    <property type="entry name" value="FBL15-like"/>
</dbReference>
<dbReference type="SUPFAM" id="SSF52058">
    <property type="entry name" value="L domain-like"/>
    <property type="match status" value="1"/>
</dbReference>
<evidence type="ECO:0000313" key="3">
    <source>
        <dbReference type="EnsemblPlants" id="EMT00728"/>
    </source>
</evidence>
<evidence type="ECO:0000256" key="1">
    <source>
        <dbReference type="SAM" id="MobiDB-lite"/>
    </source>
</evidence>
<dbReference type="Pfam" id="PF24758">
    <property type="entry name" value="LRR_At5g56370"/>
    <property type="match status" value="1"/>
</dbReference>
<dbReference type="ExpressionAtlas" id="N1QPA2">
    <property type="expression patterns" value="baseline"/>
</dbReference>
<feature type="compositionally biased region" description="Basic residues" evidence="1">
    <location>
        <begin position="103"/>
        <end position="114"/>
    </location>
</feature>
<feature type="region of interest" description="Disordered" evidence="1">
    <location>
        <begin position="103"/>
        <end position="147"/>
    </location>
</feature>
<feature type="domain" description="F-box/LRR-repeat protein 15/At3g58940/PEG3-like LRR" evidence="2">
    <location>
        <begin position="238"/>
        <end position="328"/>
    </location>
</feature>
<name>N1QPA2_AEGTA</name>
<dbReference type="EnsemblPlants" id="EMT00728">
    <property type="protein sequence ID" value="EMT00728"/>
    <property type="gene ID" value="F775_14913"/>
</dbReference>
<dbReference type="PANTHER" id="PTHR34709">
    <property type="entry name" value="OS10G0396666 PROTEIN"/>
    <property type="match status" value="1"/>
</dbReference>
<accession>N1QPA2</accession>
<protein>
    <recommendedName>
        <fullName evidence="2">F-box/LRR-repeat protein 15/At3g58940/PEG3-like LRR domain-containing protein</fullName>
    </recommendedName>
</protein>
<proteinExistence type="predicted"/>